<dbReference type="GO" id="GO:0046872">
    <property type="term" value="F:metal ion binding"/>
    <property type="evidence" value="ECO:0007669"/>
    <property type="project" value="InterPro"/>
</dbReference>
<sequence length="653" mass="73228">MEQGDQTKLPSPFAATSTMDLLAIAHAVFSTLFRLGALLFLRVIPSPLANIALPVLYVAYVATALFTPKSTTKEIKIEETEKAPVANGTDVKVEDVKADEKTPVQNGSVVQDSQEEDAFQTIALSLPARSSRLRYANAAINTLLALAAVEFIATPFFDTAADLSFSRIGAVTSDSVKIAVRFPTPNATAQLLWREQKEKEASWRNGPALSFSPDADYVSTVKLNGLWPNTSYEYALADENRTVTSGPFHFRTFPDSRLSTGSHFRFISSSCITPNFPYLPLHGRTIKGFDLLSDYIFPANSPAQTPPPTEFMLFLGDFIYSDVPRYIGDSTEAYRRLYRRNYQSKSFKKIYERLPVFHTYDDHEIKNDYIGYGNDSQPPFPSASDAFKIYNADTNHDSVADQYYYNFRYGDAAFFVLDTRRYRIPPTNATEGTMLGETQLAALHSWLAHANHTASFKFIVSSVPFTSLWGYGQTDNWAGFPTEKRALLEVLHSVPNVVIVSGDRHEFASIEFNSPHLHTVREYSTSPLSMFDVPFVRTLRMQSEETVPQNRSEMVLTDEGPIHVTETIQVPKERVVKYMARGNVKWSAFEVDTTDLTRPVLRIETVIDGKIKYKEELVGSPVKLQASNALGVFVTTGIKDVFNRIGINPSRWF</sequence>
<dbReference type="InterPro" id="IPR052900">
    <property type="entry name" value="Phospholipid_Metab_Enz"/>
</dbReference>
<feature type="domain" description="Purple acid phosphatase N-terminal" evidence="4">
    <location>
        <begin position="171"/>
        <end position="252"/>
    </location>
</feature>
<dbReference type="OrthoDB" id="2100241at2759"/>
<dbReference type="SUPFAM" id="SSF49363">
    <property type="entry name" value="Purple acid phosphatase, N-terminal domain"/>
    <property type="match status" value="1"/>
</dbReference>
<feature type="transmembrane region" description="Helical" evidence="2">
    <location>
        <begin position="21"/>
        <end position="41"/>
    </location>
</feature>
<feature type="transmembrane region" description="Helical" evidence="2">
    <location>
        <begin position="135"/>
        <end position="157"/>
    </location>
</feature>
<keyword evidence="6" id="KW-1185">Reference proteome</keyword>
<evidence type="ECO:0000256" key="1">
    <source>
        <dbReference type="ARBA" id="ARBA00022729"/>
    </source>
</evidence>
<dbReference type="GO" id="GO:0003993">
    <property type="term" value="F:acid phosphatase activity"/>
    <property type="evidence" value="ECO:0007669"/>
    <property type="project" value="InterPro"/>
</dbReference>
<dbReference type="PANTHER" id="PTHR43606">
    <property type="entry name" value="PHOSPHATASE, PUTATIVE (AFU_ORTHOLOGUE AFUA_6G08710)-RELATED"/>
    <property type="match status" value="1"/>
</dbReference>
<proteinExistence type="predicted"/>
<organism evidence="5 6">
    <name type="scientific">Mycena sanguinolenta</name>
    <dbReference type="NCBI Taxonomy" id="230812"/>
    <lineage>
        <taxon>Eukaryota</taxon>
        <taxon>Fungi</taxon>
        <taxon>Dikarya</taxon>
        <taxon>Basidiomycota</taxon>
        <taxon>Agaricomycotina</taxon>
        <taxon>Agaricomycetes</taxon>
        <taxon>Agaricomycetidae</taxon>
        <taxon>Agaricales</taxon>
        <taxon>Marasmiineae</taxon>
        <taxon>Mycenaceae</taxon>
        <taxon>Mycena</taxon>
    </lineage>
</organism>
<dbReference type="Gene3D" id="3.60.21.70">
    <property type="entry name" value="PhoD-like phosphatase"/>
    <property type="match status" value="1"/>
</dbReference>
<dbReference type="EMBL" id="JACAZH010000009">
    <property type="protein sequence ID" value="KAF7359479.1"/>
    <property type="molecule type" value="Genomic_DNA"/>
</dbReference>
<dbReference type="Pfam" id="PF16656">
    <property type="entry name" value="Pur_ac_phosph_N"/>
    <property type="match status" value="1"/>
</dbReference>
<evidence type="ECO:0000259" key="4">
    <source>
        <dbReference type="Pfam" id="PF16656"/>
    </source>
</evidence>
<dbReference type="SUPFAM" id="SSF56300">
    <property type="entry name" value="Metallo-dependent phosphatases"/>
    <property type="match status" value="1"/>
</dbReference>
<keyword evidence="2" id="KW-0472">Membrane</keyword>
<dbReference type="PANTHER" id="PTHR43606:SF2">
    <property type="entry name" value="ALKALINE PHOSPHATASE FAMILY PROTEIN (AFU_ORTHOLOGUE AFUA_5G03860)"/>
    <property type="match status" value="1"/>
</dbReference>
<evidence type="ECO:0000259" key="3">
    <source>
        <dbReference type="Pfam" id="PF09423"/>
    </source>
</evidence>
<evidence type="ECO:0000313" key="6">
    <source>
        <dbReference type="Proteomes" id="UP000623467"/>
    </source>
</evidence>
<keyword evidence="2" id="KW-0812">Transmembrane</keyword>
<protein>
    <submittedName>
        <fullName evidence="5">Alkaline phosphatase D</fullName>
    </submittedName>
</protein>
<dbReference type="InterPro" id="IPR015914">
    <property type="entry name" value="PAPs_N"/>
</dbReference>
<name>A0A8H6YJL9_9AGAR</name>
<keyword evidence="2" id="KW-1133">Transmembrane helix</keyword>
<keyword evidence="1" id="KW-0732">Signal</keyword>
<accession>A0A8H6YJL9</accession>
<dbReference type="InterPro" id="IPR018946">
    <property type="entry name" value="PhoD-like_MPP"/>
</dbReference>
<dbReference type="CDD" id="cd07389">
    <property type="entry name" value="MPP_PhoD"/>
    <property type="match status" value="1"/>
</dbReference>
<dbReference type="InterPro" id="IPR008963">
    <property type="entry name" value="Purple_acid_Pase-like_N"/>
</dbReference>
<reference evidence="5" key="1">
    <citation type="submission" date="2020-05" db="EMBL/GenBank/DDBJ databases">
        <title>Mycena genomes resolve the evolution of fungal bioluminescence.</title>
        <authorList>
            <person name="Tsai I.J."/>
        </authorList>
    </citation>
    <scope>NUCLEOTIDE SEQUENCE</scope>
    <source>
        <strain evidence="5">160909Yilan</strain>
    </source>
</reference>
<comment type="caution">
    <text evidence="5">The sequence shown here is derived from an EMBL/GenBank/DDBJ whole genome shotgun (WGS) entry which is preliminary data.</text>
</comment>
<gene>
    <name evidence="5" type="ORF">MSAN_01290700</name>
</gene>
<feature type="domain" description="PhoD-like phosphatase metallophosphatase" evidence="3">
    <location>
        <begin position="309"/>
        <end position="547"/>
    </location>
</feature>
<dbReference type="InterPro" id="IPR029052">
    <property type="entry name" value="Metallo-depent_PP-like"/>
</dbReference>
<evidence type="ECO:0000313" key="5">
    <source>
        <dbReference type="EMBL" id="KAF7359479.1"/>
    </source>
</evidence>
<dbReference type="AlphaFoldDB" id="A0A8H6YJL9"/>
<feature type="transmembrane region" description="Helical" evidence="2">
    <location>
        <begin position="47"/>
        <end position="66"/>
    </location>
</feature>
<dbReference type="InterPro" id="IPR038607">
    <property type="entry name" value="PhoD-like_sf"/>
</dbReference>
<dbReference type="Pfam" id="PF09423">
    <property type="entry name" value="PhoD"/>
    <property type="match status" value="1"/>
</dbReference>
<evidence type="ECO:0000256" key="2">
    <source>
        <dbReference type="SAM" id="Phobius"/>
    </source>
</evidence>
<dbReference type="Proteomes" id="UP000623467">
    <property type="component" value="Unassembled WGS sequence"/>
</dbReference>